<evidence type="ECO:0000313" key="3">
    <source>
        <dbReference type="Proteomes" id="UP000054632"/>
    </source>
</evidence>
<organism evidence="1 3">
    <name type="scientific">Trichinella pseudospiralis</name>
    <name type="common">Parasitic roundworm</name>
    <dbReference type="NCBI Taxonomy" id="6337"/>
    <lineage>
        <taxon>Eukaryota</taxon>
        <taxon>Metazoa</taxon>
        <taxon>Ecdysozoa</taxon>
        <taxon>Nematoda</taxon>
        <taxon>Enoplea</taxon>
        <taxon>Dorylaimia</taxon>
        <taxon>Trichinellida</taxon>
        <taxon>Trichinellidae</taxon>
        <taxon>Trichinella</taxon>
    </lineage>
</organism>
<evidence type="ECO:0000313" key="2">
    <source>
        <dbReference type="EMBL" id="KRY62824.1"/>
    </source>
</evidence>
<dbReference type="EMBL" id="JYDR01002695">
    <property type="protein sequence ID" value="KRY62086.1"/>
    <property type="molecule type" value="Genomic_DNA"/>
</dbReference>
<reference evidence="1 3" key="1">
    <citation type="submission" date="2015-01" db="EMBL/GenBank/DDBJ databases">
        <title>Evolution of Trichinella species and genotypes.</title>
        <authorList>
            <person name="Korhonen P.K."/>
            <person name="Edoardo P."/>
            <person name="Giuseppe L.R."/>
            <person name="Gasser R.B."/>
        </authorList>
    </citation>
    <scope>NUCLEOTIDE SEQUENCE [LARGE SCALE GENOMIC DNA]</scope>
    <source>
        <strain evidence="1">ISS13</strain>
    </source>
</reference>
<proteinExistence type="predicted"/>
<dbReference type="AlphaFoldDB" id="A0A0V1DL60"/>
<protein>
    <submittedName>
        <fullName evidence="1">Uncharacterized protein</fullName>
    </submittedName>
</protein>
<name>A0A0V1DL60_TRIPS</name>
<gene>
    <name evidence="1" type="ORF">T4A_12192</name>
    <name evidence="2" type="ORF">T4A_5702</name>
</gene>
<sequence>MNAHTSSVLAVNRHFIKETNSTKEFNCDKKSLPYSVAKSRDIY</sequence>
<accession>A0A0V1DL60</accession>
<dbReference type="EMBL" id="JYDR01001822">
    <property type="protein sequence ID" value="KRY62824.1"/>
    <property type="molecule type" value="Genomic_DNA"/>
</dbReference>
<evidence type="ECO:0000313" key="1">
    <source>
        <dbReference type="EMBL" id="KRY62086.1"/>
    </source>
</evidence>
<comment type="caution">
    <text evidence="1">The sequence shown here is derived from an EMBL/GenBank/DDBJ whole genome shotgun (WGS) entry which is preliminary data.</text>
</comment>
<dbReference type="Proteomes" id="UP000054632">
    <property type="component" value="Unassembled WGS sequence"/>
</dbReference>